<proteinExistence type="predicted"/>
<evidence type="ECO:0000313" key="2">
    <source>
        <dbReference type="EMBL" id="KAB1632976.1"/>
    </source>
</evidence>
<gene>
    <name evidence="2" type="ORF">F8O02_03740</name>
</gene>
<dbReference type="RefSeq" id="WP_158035898.1">
    <property type="nucleotide sequence ID" value="NZ_BAAAZV010000003.1"/>
</dbReference>
<keyword evidence="3" id="KW-1185">Reference proteome</keyword>
<dbReference type="Proteomes" id="UP000481339">
    <property type="component" value="Unassembled WGS sequence"/>
</dbReference>
<accession>A0A7C8BSL0</accession>
<reference evidence="2 3" key="1">
    <citation type="submission" date="2019-09" db="EMBL/GenBank/DDBJ databases">
        <title>Phylogeny of genus Pseudoclavibacter and closely related genus.</title>
        <authorList>
            <person name="Li Y."/>
        </authorList>
    </citation>
    <scope>NUCLEOTIDE SEQUENCE [LARGE SCALE GENOMIC DNA]</scope>
    <source>
        <strain evidence="2 3">JCM 16921</strain>
    </source>
</reference>
<keyword evidence="1" id="KW-0812">Transmembrane</keyword>
<comment type="caution">
    <text evidence="2">The sequence shown here is derived from an EMBL/GenBank/DDBJ whole genome shotgun (WGS) entry which is preliminary data.</text>
</comment>
<dbReference type="Pfam" id="PF02325">
    <property type="entry name" value="CCB3_YggT"/>
    <property type="match status" value="1"/>
</dbReference>
<dbReference type="GO" id="GO:0016020">
    <property type="term" value="C:membrane"/>
    <property type="evidence" value="ECO:0007669"/>
    <property type="project" value="InterPro"/>
</dbReference>
<sequence>MGLVLGILAFCCQTYSSILFLRFLVEMILGLRGSARLPRLAAALAEILFAITDPAIRLARRVLPPVRVGAVSLDFGIFLSIFVFSTLGVVLNGLRSI</sequence>
<name>A0A7C8BSL0_9MICO</name>
<organism evidence="2 3">
    <name type="scientific">Pseudoclavibacter caeni</name>
    <dbReference type="NCBI Taxonomy" id="908846"/>
    <lineage>
        <taxon>Bacteria</taxon>
        <taxon>Bacillati</taxon>
        <taxon>Actinomycetota</taxon>
        <taxon>Actinomycetes</taxon>
        <taxon>Micrococcales</taxon>
        <taxon>Microbacteriaceae</taxon>
        <taxon>Pseudoclavibacter</taxon>
    </lineage>
</organism>
<feature type="transmembrane region" description="Helical" evidence="1">
    <location>
        <begin position="71"/>
        <end position="91"/>
    </location>
</feature>
<dbReference type="InterPro" id="IPR003425">
    <property type="entry name" value="CCB3/YggT"/>
</dbReference>
<keyword evidence="1" id="KW-0472">Membrane</keyword>
<keyword evidence="1" id="KW-1133">Transmembrane helix</keyword>
<evidence type="ECO:0000313" key="3">
    <source>
        <dbReference type="Proteomes" id="UP000481339"/>
    </source>
</evidence>
<dbReference type="AlphaFoldDB" id="A0A7C8BSL0"/>
<dbReference type="EMBL" id="WBKA01000002">
    <property type="protein sequence ID" value="KAB1632976.1"/>
    <property type="molecule type" value="Genomic_DNA"/>
</dbReference>
<evidence type="ECO:0000256" key="1">
    <source>
        <dbReference type="SAM" id="Phobius"/>
    </source>
</evidence>
<protein>
    <submittedName>
        <fullName evidence="2">YggT family protein</fullName>
    </submittedName>
</protein>